<comment type="caution">
    <text evidence="3">The sequence shown here is derived from an EMBL/GenBank/DDBJ whole genome shotgun (WGS) entry which is preliminary data.</text>
</comment>
<dbReference type="EMBL" id="RKRF01000008">
    <property type="protein sequence ID" value="RPF53871.1"/>
    <property type="molecule type" value="Genomic_DNA"/>
</dbReference>
<reference evidence="3 4" key="1">
    <citation type="submission" date="2018-11" db="EMBL/GenBank/DDBJ databases">
        <title>Genomic Encyclopedia of Type Strains, Phase IV (KMG-IV): sequencing the most valuable type-strain genomes for metagenomic binning, comparative biology and taxonomic classification.</title>
        <authorList>
            <person name="Goeker M."/>
        </authorList>
    </citation>
    <scope>NUCLEOTIDE SEQUENCE [LARGE SCALE GENOMIC DNA]</scope>
    <source>
        <strain evidence="3 4">DSM 18090</strain>
    </source>
</reference>
<name>A0A3N5CAR5_9BACI</name>
<gene>
    <name evidence="3" type="ORF">EDC24_1054</name>
</gene>
<keyword evidence="4" id="KW-1185">Reference proteome</keyword>
<feature type="region of interest" description="Disordered" evidence="1">
    <location>
        <begin position="51"/>
        <end position="80"/>
    </location>
</feature>
<organism evidence="3 4">
    <name type="scientific">Aquisalibacillus elongatus</name>
    <dbReference type="NCBI Taxonomy" id="485577"/>
    <lineage>
        <taxon>Bacteria</taxon>
        <taxon>Bacillati</taxon>
        <taxon>Bacillota</taxon>
        <taxon>Bacilli</taxon>
        <taxon>Bacillales</taxon>
        <taxon>Bacillaceae</taxon>
        <taxon>Aquisalibacillus</taxon>
    </lineage>
</organism>
<proteinExistence type="predicted"/>
<accession>A0A3N5CAR5</accession>
<dbReference type="Proteomes" id="UP000276443">
    <property type="component" value="Unassembled WGS sequence"/>
</dbReference>
<dbReference type="AlphaFoldDB" id="A0A3N5CAR5"/>
<keyword evidence="2" id="KW-1133">Transmembrane helix</keyword>
<evidence type="ECO:0000313" key="3">
    <source>
        <dbReference type="EMBL" id="RPF53871.1"/>
    </source>
</evidence>
<feature type="transmembrane region" description="Helical" evidence="2">
    <location>
        <begin position="21"/>
        <end position="44"/>
    </location>
</feature>
<keyword evidence="2" id="KW-0812">Transmembrane</keyword>
<evidence type="ECO:0000256" key="2">
    <source>
        <dbReference type="SAM" id="Phobius"/>
    </source>
</evidence>
<sequence>MEDERKEERIRREEPSRTGSTAIKWISIIVITLIILFFLINYVFPLFNGNGGGGQGQGDDNTTVELEMDSGGSSDQNSSE</sequence>
<dbReference type="RefSeq" id="WP_124220407.1">
    <property type="nucleotide sequence ID" value="NZ_RKRF01000008.1"/>
</dbReference>
<feature type="compositionally biased region" description="Polar residues" evidence="1">
    <location>
        <begin position="71"/>
        <end position="80"/>
    </location>
</feature>
<evidence type="ECO:0000313" key="4">
    <source>
        <dbReference type="Proteomes" id="UP000276443"/>
    </source>
</evidence>
<evidence type="ECO:0000256" key="1">
    <source>
        <dbReference type="SAM" id="MobiDB-lite"/>
    </source>
</evidence>
<protein>
    <submittedName>
        <fullName evidence="3">Uncharacterized protein</fullName>
    </submittedName>
</protein>
<keyword evidence="2" id="KW-0472">Membrane</keyword>